<dbReference type="OrthoDB" id="5224697at2759"/>
<keyword evidence="5" id="KW-1185">Reference proteome</keyword>
<gene>
    <name evidence="3" type="ORF">MAPG_00686</name>
</gene>
<feature type="region of interest" description="Disordered" evidence="2">
    <location>
        <begin position="314"/>
        <end position="377"/>
    </location>
</feature>
<feature type="coiled-coil region" evidence="1">
    <location>
        <begin position="206"/>
        <end position="273"/>
    </location>
</feature>
<dbReference type="Proteomes" id="UP000011715">
    <property type="component" value="Unassembled WGS sequence"/>
</dbReference>
<evidence type="ECO:0000313" key="5">
    <source>
        <dbReference type="Proteomes" id="UP000011715"/>
    </source>
</evidence>
<reference evidence="3" key="2">
    <citation type="submission" date="2010-05" db="EMBL/GenBank/DDBJ databases">
        <title>The Genome Sequence of Magnaporthe poae strain ATCC 64411.</title>
        <authorList>
            <consortium name="The Broad Institute Genome Sequencing Platform"/>
            <consortium name="Broad Institute Genome Sequencing Center for Infectious Disease"/>
            <person name="Ma L.-J."/>
            <person name="Dead R."/>
            <person name="Young S."/>
            <person name="Zeng Q."/>
            <person name="Koehrsen M."/>
            <person name="Alvarado L."/>
            <person name="Berlin A."/>
            <person name="Chapman S.B."/>
            <person name="Chen Z."/>
            <person name="Freedman E."/>
            <person name="Gellesch M."/>
            <person name="Goldberg J."/>
            <person name="Griggs A."/>
            <person name="Gujja S."/>
            <person name="Heilman E.R."/>
            <person name="Heiman D."/>
            <person name="Hepburn T."/>
            <person name="Howarth C."/>
            <person name="Jen D."/>
            <person name="Larson L."/>
            <person name="Mehta T."/>
            <person name="Neiman D."/>
            <person name="Pearson M."/>
            <person name="Roberts A."/>
            <person name="Saif S."/>
            <person name="Shea T."/>
            <person name="Shenoy N."/>
            <person name="Sisk P."/>
            <person name="Stolte C."/>
            <person name="Sykes S."/>
            <person name="Walk T."/>
            <person name="White J."/>
            <person name="Yandava C."/>
            <person name="Haas B."/>
            <person name="Nusbaum C."/>
            <person name="Birren B."/>
        </authorList>
    </citation>
    <scope>NUCLEOTIDE SEQUENCE</scope>
    <source>
        <strain evidence="3">ATCC 64411</strain>
    </source>
</reference>
<evidence type="ECO:0000313" key="4">
    <source>
        <dbReference type="EnsemblFungi" id="MAPG_00686T0"/>
    </source>
</evidence>
<dbReference type="VEuPathDB" id="FungiDB:MAPG_00686"/>
<dbReference type="EnsemblFungi" id="MAPG_00686T0">
    <property type="protein sequence ID" value="MAPG_00686T0"/>
    <property type="gene ID" value="MAPG_00686"/>
</dbReference>
<proteinExistence type="predicted"/>
<sequence length="404" mass="45311">MDARRRANPSAMRAESQSTSPARGRHPGSMLSIQTNIAGSMGHDFTAGNAGSPSSSRNSSSSDGAWEASSSTTVYVNDILYSTKEIRAMADELDLAHRSGEFPATKYLNFNSQATVDDHRRLLELREAREINNTAQASLLLVTLTRDIRERDAELDERLEHQRAIRQVDACLRSVQEEERLYRIMQTALLQNSAHTVTRSDLDSFIAQHEQDMQCVQESIDSLRNALEHSTARNAEMVDARLEDFRCELDEKLREVEKRMRGHAEELASKAEKTSALMHTTLHTALNTTLPTIIQQTMEQSLRQSKKNWSISSLFTTKSRSQRRTSHAISSPNSPQQDDKTEPRGLKHLVRKLTKKLSGPGKDKTVAAAQPPPSPMHTVPMIFLDESSIVRDSRRQFTPTMGSC</sequence>
<name>A0A0C4DLP1_MAGP6</name>
<evidence type="ECO:0000313" key="3">
    <source>
        <dbReference type="EMBL" id="KLU81601.1"/>
    </source>
</evidence>
<reference evidence="3" key="3">
    <citation type="submission" date="2011-03" db="EMBL/GenBank/DDBJ databases">
        <title>Annotation of Magnaporthe poae ATCC 64411.</title>
        <authorList>
            <person name="Ma L.-J."/>
            <person name="Dead R."/>
            <person name="Young S.K."/>
            <person name="Zeng Q."/>
            <person name="Gargeya S."/>
            <person name="Fitzgerald M."/>
            <person name="Haas B."/>
            <person name="Abouelleil A."/>
            <person name="Alvarado L."/>
            <person name="Arachchi H.M."/>
            <person name="Berlin A."/>
            <person name="Brown A."/>
            <person name="Chapman S.B."/>
            <person name="Chen Z."/>
            <person name="Dunbar C."/>
            <person name="Freedman E."/>
            <person name="Gearin G."/>
            <person name="Gellesch M."/>
            <person name="Goldberg J."/>
            <person name="Griggs A."/>
            <person name="Gujja S."/>
            <person name="Heiman D."/>
            <person name="Howarth C."/>
            <person name="Larson L."/>
            <person name="Lui A."/>
            <person name="MacDonald P.J.P."/>
            <person name="Mehta T."/>
            <person name="Montmayeur A."/>
            <person name="Murphy C."/>
            <person name="Neiman D."/>
            <person name="Pearson M."/>
            <person name="Priest M."/>
            <person name="Roberts A."/>
            <person name="Saif S."/>
            <person name="Shea T."/>
            <person name="Shenoy N."/>
            <person name="Sisk P."/>
            <person name="Stolte C."/>
            <person name="Sykes S."/>
            <person name="Yandava C."/>
            <person name="Wortman J."/>
            <person name="Nusbaum C."/>
            <person name="Birren B."/>
        </authorList>
    </citation>
    <scope>NUCLEOTIDE SEQUENCE</scope>
    <source>
        <strain evidence="3">ATCC 64411</strain>
    </source>
</reference>
<feature type="compositionally biased region" description="Polar residues" evidence="2">
    <location>
        <begin position="327"/>
        <end position="336"/>
    </location>
</feature>
<feature type="region of interest" description="Disordered" evidence="2">
    <location>
        <begin position="1"/>
        <end position="67"/>
    </location>
</feature>
<evidence type="ECO:0000256" key="2">
    <source>
        <dbReference type="SAM" id="MobiDB-lite"/>
    </source>
</evidence>
<reference evidence="4" key="5">
    <citation type="submission" date="2015-06" db="UniProtKB">
        <authorList>
            <consortium name="EnsemblFungi"/>
        </authorList>
    </citation>
    <scope>IDENTIFICATION</scope>
    <source>
        <strain evidence="4">ATCC 64411</strain>
    </source>
</reference>
<evidence type="ECO:0000256" key="1">
    <source>
        <dbReference type="SAM" id="Coils"/>
    </source>
</evidence>
<feature type="compositionally biased region" description="Basic residues" evidence="2">
    <location>
        <begin position="346"/>
        <end position="355"/>
    </location>
</feature>
<dbReference type="EMBL" id="ADBL01000161">
    <property type="status" value="NOT_ANNOTATED_CDS"/>
    <property type="molecule type" value="Genomic_DNA"/>
</dbReference>
<organism evidence="4 5">
    <name type="scientific">Magnaporthiopsis poae (strain ATCC 64411 / 73-15)</name>
    <name type="common">Kentucky bluegrass fungus</name>
    <name type="synonym">Magnaporthe poae</name>
    <dbReference type="NCBI Taxonomy" id="644358"/>
    <lineage>
        <taxon>Eukaryota</taxon>
        <taxon>Fungi</taxon>
        <taxon>Dikarya</taxon>
        <taxon>Ascomycota</taxon>
        <taxon>Pezizomycotina</taxon>
        <taxon>Sordariomycetes</taxon>
        <taxon>Sordariomycetidae</taxon>
        <taxon>Magnaporthales</taxon>
        <taxon>Magnaporthaceae</taxon>
        <taxon>Magnaporthiopsis</taxon>
    </lineage>
</organism>
<reference evidence="5" key="1">
    <citation type="submission" date="2010-05" db="EMBL/GenBank/DDBJ databases">
        <title>The genome sequence of Magnaporthe poae strain ATCC 64411.</title>
        <authorList>
            <person name="Ma L.-J."/>
            <person name="Dead R."/>
            <person name="Young S."/>
            <person name="Zeng Q."/>
            <person name="Koehrsen M."/>
            <person name="Alvarado L."/>
            <person name="Berlin A."/>
            <person name="Chapman S.B."/>
            <person name="Chen Z."/>
            <person name="Freedman E."/>
            <person name="Gellesch M."/>
            <person name="Goldberg J."/>
            <person name="Griggs A."/>
            <person name="Gujja S."/>
            <person name="Heilman E.R."/>
            <person name="Heiman D."/>
            <person name="Hepburn T."/>
            <person name="Howarth C."/>
            <person name="Jen D."/>
            <person name="Larson L."/>
            <person name="Mehta T."/>
            <person name="Neiman D."/>
            <person name="Pearson M."/>
            <person name="Roberts A."/>
            <person name="Saif S."/>
            <person name="Shea T."/>
            <person name="Shenoy N."/>
            <person name="Sisk P."/>
            <person name="Stolte C."/>
            <person name="Sykes S."/>
            <person name="Walk T."/>
            <person name="White J."/>
            <person name="Yandava C."/>
            <person name="Haas B."/>
            <person name="Nusbaum C."/>
            <person name="Birren B."/>
        </authorList>
    </citation>
    <scope>NUCLEOTIDE SEQUENCE [LARGE SCALE GENOMIC DNA]</scope>
    <source>
        <strain evidence="5">ATCC 64411 / 73-15</strain>
    </source>
</reference>
<accession>A0A0C4DLP1</accession>
<dbReference type="AlphaFoldDB" id="A0A0C4DLP1"/>
<dbReference type="eggNOG" id="ENOG502RPXA">
    <property type="taxonomic scope" value="Eukaryota"/>
</dbReference>
<feature type="compositionally biased region" description="Low complexity" evidence="2">
    <location>
        <begin position="52"/>
        <end position="67"/>
    </location>
</feature>
<keyword evidence="1" id="KW-0175">Coiled coil</keyword>
<dbReference type="EMBL" id="GL876966">
    <property type="protein sequence ID" value="KLU81601.1"/>
    <property type="molecule type" value="Genomic_DNA"/>
</dbReference>
<reference evidence="4" key="4">
    <citation type="journal article" date="2015" name="G3 (Bethesda)">
        <title>Genome sequences of three phytopathogenic species of the Magnaporthaceae family of fungi.</title>
        <authorList>
            <person name="Okagaki L.H."/>
            <person name="Nunes C.C."/>
            <person name="Sailsbery J."/>
            <person name="Clay B."/>
            <person name="Brown D."/>
            <person name="John T."/>
            <person name="Oh Y."/>
            <person name="Young N."/>
            <person name="Fitzgerald M."/>
            <person name="Haas B.J."/>
            <person name="Zeng Q."/>
            <person name="Young S."/>
            <person name="Adiconis X."/>
            <person name="Fan L."/>
            <person name="Levin J.Z."/>
            <person name="Mitchell T.K."/>
            <person name="Okubara P.A."/>
            <person name="Farman M.L."/>
            <person name="Kohn L.M."/>
            <person name="Birren B."/>
            <person name="Ma L.-J."/>
            <person name="Dean R.A."/>
        </authorList>
    </citation>
    <scope>NUCLEOTIDE SEQUENCE</scope>
    <source>
        <strain evidence="4">ATCC 64411 / 73-15</strain>
    </source>
</reference>
<protein>
    <submittedName>
        <fullName evidence="3 4">Uncharacterized protein</fullName>
    </submittedName>
</protein>